<proteinExistence type="predicted"/>
<reference evidence="3" key="1">
    <citation type="journal article" date="2017" name="Nat. Microbiol.">
        <title>Global analysis of biosynthetic gene clusters reveals vast potential of secondary metabolite production in Penicillium species.</title>
        <authorList>
            <person name="Nielsen J.C."/>
            <person name="Grijseels S."/>
            <person name="Prigent S."/>
            <person name="Ji B."/>
            <person name="Dainat J."/>
            <person name="Nielsen K.F."/>
            <person name="Frisvad J.C."/>
            <person name="Workman M."/>
            <person name="Nielsen J."/>
        </authorList>
    </citation>
    <scope>NUCLEOTIDE SEQUENCE [LARGE SCALE GENOMIC DNA]</scope>
    <source>
        <strain evidence="3">IBT 13039</strain>
    </source>
</reference>
<evidence type="ECO:0000313" key="3">
    <source>
        <dbReference type="Proteomes" id="UP000191691"/>
    </source>
</evidence>
<feature type="region of interest" description="Disordered" evidence="1">
    <location>
        <begin position="50"/>
        <end position="90"/>
    </location>
</feature>
<gene>
    <name evidence="2" type="ORF">PENNAL_c0051G08509</name>
</gene>
<sequence length="360" mass="41252">MQHRSRPQPLAYLMRYHRDLFVDPLLWTSRHLDKVGCRFKAIKSTQYTQDITQDHDDMRQSQNNDKTHKRSEFGYELVTVPPPPPSDPERLAKSCAPLVKLSALKRGPKFYFAGQAIHRPNYVVFGCRKQANQPLDDASQILIGYFDYTSATYGRKGKFQAKSHPGSGNNAPDGRLYEKRLAQITPANWEEHPYFVCILLSIAQLQERSLSTKRPTTHTSRLLVTKWPNCEIIYLYGAQFTPELLAEIETPKTATAHTNWPIITQKIIPFEPFDTFQQRLVAELPLPANRHCQNSDLNDGADIVVNRTTKRQHQQEDGTRTVRRKASHSRLYSKPTASDEAPRPESIDRQYGCLVLNPLT</sequence>
<protein>
    <submittedName>
        <fullName evidence="2">Uncharacterized protein</fullName>
    </submittedName>
</protein>
<name>A0A1V6XWG6_PENNA</name>
<dbReference type="AlphaFoldDB" id="A0A1V6XWG6"/>
<evidence type="ECO:0000256" key="1">
    <source>
        <dbReference type="SAM" id="MobiDB-lite"/>
    </source>
</evidence>
<comment type="caution">
    <text evidence="2">The sequence shown here is derived from an EMBL/GenBank/DDBJ whole genome shotgun (WGS) entry which is preliminary data.</text>
</comment>
<dbReference type="EMBL" id="MOOB01000051">
    <property type="protein sequence ID" value="OQE79475.1"/>
    <property type="molecule type" value="Genomic_DNA"/>
</dbReference>
<dbReference type="Proteomes" id="UP000191691">
    <property type="component" value="Unassembled WGS sequence"/>
</dbReference>
<keyword evidence="3" id="KW-1185">Reference proteome</keyword>
<feature type="region of interest" description="Disordered" evidence="1">
    <location>
        <begin position="309"/>
        <end position="346"/>
    </location>
</feature>
<organism evidence="2 3">
    <name type="scientific">Penicillium nalgiovense</name>
    <dbReference type="NCBI Taxonomy" id="60175"/>
    <lineage>
        <taxon>Eukaryota</taxon>
        <taxon>Fungi</taxon>
        <taxon>Dikarya</taxon>
        <taxon>Ascomycota</taxon>
        <taxon>Pezizomycotina</taxon>
        <taxon>Eurotiomycetes</taxon>
        <taxon>Eurotiomycetidae</taxon>
        <taxon>Eurotiales</taxon>
        <taxon>Aspergillaceae</taxon>
        <taxon>Penicillium</taxon>
    </lineage>
</organism>
<evidence type="ECO:0000313" key="2">
    <source>
        <dbReference type="EMBL" id="OQE79475.1"/>
    </source>
</evidence>
<dbReference type="OMA" id="LTYYATR"/>
<accession>A0A1V6XWG6</accession>